<name>A0AAW3ZV31_9GAMM</name>
<gene>
    <name evidence="5" type="ORF">IFO71_19335</name>
</gene>
<dbReference type="Pfam" id="PF01588">
    <property type="entry name" value="tRNA_bind"/>
    <property type="match status" value="1"/>
</dbReference>
<dbReference type="PANTHER" id="PTHR11586">
    <property type="entry name" value="TRNA-AMINOACYLATION COFACTOR ARC1 FAMILY MEMBER"/>
    <property type="match status" value="1"/>
</dbReference>
<sequence>MSDQPTAPLSFEEFLRVELRVGRVISAEPFAKARKPAYVLQVDFGPEIGLRKSSAQITDLYTPEALIGRLVVGVVNFPPKQIGPLMSECLITGFHNEHGQVALCVPDQAVPLGTRLL</sequence>
<dbReference type="PANTHER" id="PTHR11586:SF37">
    <property type="entry name" value="TRNA-BINDING DOMAIN-CONTAINING PROTEIN"/>
    <property type="match status" value="1"/>
</dbReference>
<dbReference type="SUPFAM" id="SSF50249">
    <property type="entry name" value="Nucleic acid-binding proteins"/>
    <property type="match status" value="1"/>
</dbReference>
<dbReference type="NCBIfam" id="TIGR02222">
    <property type="entry name" value="chap_CsaA"/>
    <property type="match status" value="1"/>
</dbReference>
<dbReference type="EMBL" id="JACYTR010000071">
    <property type="protein sequence ID" value="MBD8527906.1"/>
    <property type="molecule type" value="Genomic_DNA"/>
</dbReference>
<evidence type="ECO:0000256" key="2">
    <source>
        <dbReference type="ARBA" id="ARBA00022884"/>
    </source>
</evidence>
<keyword evidence="1 3" id="KW-0820">tRNA-binding</keyword>
<evidence type="ECO:0000313" key="6">
    <source>
        <dbReference type="Proteomes" id="UP000613768"/>
    </source>
</evidence>
<dbReference type="FunFam" id="2.40.50.140:FF:000165">
    <property type="entry name" value="Chaperone CsaA"/>
    <property type="match status" value="1"/>
</dbReference>
<dbReference type="InterPro" id="IPR002547">
    <property type="entry name" value="tRNA-bd_dom"/>
</dbReference>
<dbReference type="PROSITE" id="PS50886">
    <property type="entry name" value="TRBD"/>
    <property type="match status" value="1"/>
</dbReference>
<reference evidence="5 6" key="1">
    <citation type="submission" date="2020-09" db="EMBL/GenBank/DDBJ databases">
        <title>Pseudoxanthomonas sp. CAU 1598 isolated from sand of Yaerae Beach.</title>
        <authorList>
            <person name="Kim W."/>
        </authorList>
    </citation>
    <scope>NUCLEOTIDE SEQUENCE [LARGE SCALE GENOMIC DNA]</scope>
    <source>
        <strain evidence="5 6">CAU 1598</strain>
    </source>
</reference>
<evidence type="ECO:0000256" key="3">
    <source>
        <dbReference type="PROSITE-ProRule" id="PRU00209"/>
    </source>
</evidence>
<feature type="domain" description="TRNA-binding" evidence="4">
    <location>
        <begin position="13"/>
        <end position="117"/>
    </location>
</feature>
<dbReference type="Gene3D" id="2.40.50.140">
    <property type="entry name" value="Nucleic acid-binding proteins"/>
    <property type="match status" value="1"/>
</dbReference>
<dbReference type="Proteomes" id="UP000613768">
    <property type="component" value="Unassembled WGS sequence"/>
</dbReference>
<accession>A0AAW3ZV31</accession>
<organism evidence="5 6">
    <name type="scientific">Pseudomarimonas arenosa</name>
    <dbReference type="NCBI Taxonomy" id="2774145"/>
    <lineage>
        <taxon>Bacteria</taxon>
        <taxon>Pseudomonadati</taxon>
        <taxon>Pseudomonadota</taxon>
        <taxon>Gammaproteobacteria</taxon>
        <taxon>Lysobacterales</taxon>
        <taxon>Lysobacteraceae</taxon>
        <taxon>Pseudomarimonas</taxon>
    </lineage>
</organism>
<dbReference type="InterPro" id="IPR051270">
    <property type="entry name" value="Tyrosine-tRNA_ligase_regulator"/>
</dbReference>
<dbReference type="GO" id="GO:0000049">
    <property type="term" value="F:tRNA binding"/>
    <property type="evidence" value="ECO:0007669"/>
    <property type="project" value="UniProtKB-UniRule"/>
</dbReference>
<comment type="caution">
    <text evidence="5">The sequence shown here is derived from an EMBL/GenBank/DDBJ whole genome shotgun (WGS) entry which is preliminary data.</text>
</comment>
<dbReference type="NCBIfam" id="NF007493">
    <property type="entry name" value="PRK10089.1-2"/>
    <property type="match status" value="1"/>
</dbReference>
<evidence type="ECO:0000256" key="1">
    <source>
        <dbReference type="ARBA" id="ARBA00022555"/>
    </source>
</evidence>
<keyword evidence="2 3" id="KW-0694">RNA-binding</keyword>
<evidence type="ECO:0000313" key="5">
    <source>
        <dbReference type="EMBL" id="MBD8527906.1"/>
    </source>
</evidence>
<dbReference type="InterPro" id="IPR012340">
    <property type="entry name" value="NA-bd_OB-fold"/>
</dbReference>
<dbReference type="InterPro" id="IPR008231">
    <property type="entry name" value="CsaA"/>
</dbReference>
<evidence type="ECO:0000259" key="4">
    <source>
        <dbReference type="PROSITE" id="PS50886"/>
    </source>
</evidence>
<keyword evidence="6" id="KW-1185">Reference proteome</keyword>
<dbReference type="AlphaFoldDB" id="A0AAW3ZV31"/>
<dbReference type="RefSeq" id="WP_192031327.1">
    <property type="nucleotide sequence ID" value="NZ_JACYTR010000071.1"/>
</dbReference>
<dbReference type="NCBIfam" id="NF007494">
    <property type="entry name" value="PRK10089.1-3"/>
    <property type="match status" value="1"/>
</dbReference>
<proteinExistence type="predicted"/>
<dbReference type="CDD" id="cd02798">
    <property type="entry name" value="tRNA_bind_CsaA"/>
    <property type="match status" value="1"/>
</dbReference>
<protein>
    <submittedName>
        <fullName evidence="5">tRNA-binding protein</fullName>
    </submittedName>
</protein>
<dbReference type="NCBIfam" id="NF007495">
    <property type="entry name" value="PRK10089.1-4"/>
    <property type="match status" value="1"/>
</dbReference>